<dbReference type="InterPro" id="IPR050569">
    <property type="entry name" value="TAAR"/>
</dbReference>
<sequence>MFKNGSSEIGHDLVTFEDASGSGSGSGSGYWDDDDEDDEDHNLKAYFIPLCILAGLIVMVNSFILVIVWRNVKLRSNCNALLVSLAVADGTTGLVGIPVFVSLHFAQDRMTIQQLCFTYISVHTWFWFMSIVSIFHLLVIACEQYLAILKPFSHDKIVTKTSTAITLAIIWLLTIGHSLVPWSWTLRLGDEFCYVYDETEERNDKIYTILSIVAFFCVPIVILFYVYYRIVSEAKRQLCRIKRESVCSRGKYPSLSSCTRFRGFYIIALMFVVFVLCWAPYFVSVCYEAFGHEIESWLSYKLTLLRFLPSLLNPIMFAFWRSDFRAACIEKFCCCVATNDQTRSTLSSGKQQLPLMNRENRLSDSKDSKPQNV</sequence>
<evidence type="ECO:0000256" key="6">
    <source>
        <dbReference type="ARBA" id="ARBA00023136"/>
    </source>
</evidence>
<dbReference type="PRINTS" id="PR00237">
    <property type="entry name" value="GPCRRHODOPSN"/>
</dbReference>
<name>A0A7D9EH73_PARCT</name>
<keyword evidence="2" id="KW-1003">Cell membrane</keyword>
<dbReference type="Pfam" id="PF00001">
    <property type="entry name" value="7tm_1"/>
    <property type="match status" value="1"/>
</dbReference>
<keyword evidence="4" id="KW-1133">Transmembrane helix</keyword>
<evidence type="ECO:0000256" key="4">
    <source>
        <dbReference type="ARBA" id="ARBA00022989"/>
    </source>
</evidence>
<keyword evidence="5" id="KW-0297">G-protein coupled receptor</keyword>
<evidence type="ECO:0000313" key="10">
    <source>
        <dbReference type="Proteomes" id="UP001152795"/>
    </source>
</evidence>
<keyword evidence="10" id="KW-1185">Reference proteome</keyword>
<dbReference type="InterPro" id="IPR000276">
    <property type="entry name" value="GPCR_Rhodpsn"/>
</dbReference>
<dbReference type="InterPro" id="IPR017452">
    <property type="entry name" value="GPCR_Rhodpsn_7TM"/>
</dbReference>
<organism evidence="9 10">
    <name type="scientific">Paramuricea clavata</name>
    <name type="common">Red gorgonian</name>
    <name type="synonym">Violescent sea-whip</name>
    <dbReference type="NCBI Taxonomy" id="317549"/>
    <lineage>
        <taxon>Eukaryota</taxon>
        <taxon>Metazoa</taxon>
        <taxon>Cnidaria</taxon>
        <taxon>Anthozoa</taxon>
        <taxon>Octocorallia</taxon>
        <taxon>Malacalcyonacea</taxon>
        <taxon>Plexauridae</taxon>
        <taxon>Paramuricea</taxon>
    </lineage>
</organism>
<dbReference type="EMBL" id="CACRXK020006641">
    <property type="protein sequence ID" value="CAB4009976.1"/>
    <property type="molecule type" value="Genomic_DNA"/>
</dbReference>
<comment type="subcellular location">
    <subcellularLocation>
        <location evidence="1">Cell membrane</location>
        <topology evidence="1">Multi-pass membrane protein</topology>
    </subcellularLocation>
</comment>
<keyword evidence="8" id="KW-0807">Transducer</keyword>
<evidence type="ECO:0000313" key="9">
    <source>
        <dbReference type="EMBL" id="CAB4009976.1"/>
    </source>
</evidence>
<evidence type="ECO:0000256" key="1">
    <source>
        <dbReference type="ARBA" id="ARBA00004651"/>
    </source>
</evidence>
<evidence type="ECO:0000256" key="5">
    <source>
        <dbReference type="ARBA" id="ARBA00023040"/>
    </source>
</evidence>
<gene>
    <name evidence="9" type="ORF">PACLA_8A029093</name>
</gene>
<dbReference type="PANTHER" id="PTHR24249:SF372">
    <property type="entry name" value="G-PROTEIN COUPLED RECEPTORS FAMILY 1 PROFILE DOMAIN-CONTAINING PROTEIN"/>
    <property type="match status" value="1"/>
</dbReference>
<protein>
    <submittedName>
        <fullName evidence="9">Histamine H2 receptor-like</fullName>
    </submittedName>
</protein>
<dbReference type="SUPFAM" id="SSF81321">
    <property type="entry name" value="Family A G protein-coupled receptor-like"/>
    <property type="match status" value="1"/>
</dbReference>
<dbReference type="AlphaFoldDB" id="A0A7D9EH73"/>
<dbReference type="CDD" id="cd00637">
    <property type="entry name" value="7tm_classA_rhodopsin-like"/>
    <property type="match status" value="1"/>
</dbReference>
<comment type="caution">
    <text evidence="9">The sequence shown here is derived from an EMBL/GenBank/DDBJ whole genome shotgun (WGS) entry which is preliminary data.</text>
</comment>
<evidence type="ECO:0000256" key="8">
    <source>
        <dbReference type="ARBA" id="ARBA00023224"/>
    </source>
</evidence>
<dbReference type="Proteomes" id="UP001152795">
    <property type="component" value="Unassembled WGS sequence"/>
</dbReference>
<dbReference type="PROSITE" id="PS50262">
    <property type="entry name" value="G_PROTEIN_RECEP_F1_2"/>
    <property type="match status" value="1"/>
</dbReference>
<evidence type="ECO:0000256" key="2">
    <source>
        <dbReference type="ARBA" id="ARBA00022475"/>
    </source>
</evidence>
<dbReference type="PANTHER" id="PTHR24249">
    <property type="entry name" value="HISTAMINE RECEPTOR-RELATED G-PROTEIN COUPLED RECEPTOR"/>
    <property type="match status" value="1"/>
</dbReference>
<dbReference type="OrthoDB" id="10042731at2759"/>
<dbReference type="Gene3D" id="1.20.1070.10">
    <property type="entry name" value="Rhodopsin 7-helix transmembrane proteins"/>
    <property type="match status" value="1"/>
</dbReference>
<keyword evidence="3" id="KW-0812">Transmembrane</keyword>
<reference evidence="9" key="1">
    <citation type="submission" date="2020-04" db="EMBL/GenBank/DDBJ databases">
        <authorList>
            <person name="Alioto T."/>
            <person name="Alioto T."/>
            <person name="Gomez Garrido J."/>
        </authorList>
    </citation>
    <scope>NUCLEOTIDE SEQUENCE</scope>
    <source>
        <strain evidence="9">A484AB</strain>
    </source>
</reference>
<evidence type="ECO:0000256" key="7">
    <source>
        <dbReference type="ARBA" id="ARBA00023170"/>
    </source>
</evidence>
<evidence type="ECO:0000256" key="3">
    <source>
        <dbReference type="ARBA" id="ARBA00022692"/>
    </source>
</evidence>
<keyword evidence="6" id="KW-0472">Membrane</keyword>
<dbReference type="GO" id="GO:0004930">
    <property type="term" value="F:G protein-coupled receptor activity"/>
    <property type="evidence" value="ECO:0007669"/>
    <property type="project" value="UniProtKB-KW"/>
</dbReference>
<proteinExistence type="predicted"/>
<accession>A0A7D9EH73</accession>
<keyword evidence="7 9" id="KW-0675">Receptor</keyword>
<dbReference type="GO" id="GO:0005886">
    <property type="term" value="C:plasma membrane"/>
    <property type="evidence" value="ECO:0007669"/>
    <property type="project" value="UniProtKB-SubCell"/>
</dbReference>